<dbReference type="PROSITE" id="PS50850">
    <property type="entry name" value="MFS"/>
    <property type="match status" value="1"/>
</dbReference>
<feature type="transmembrane region" description="Helical" evidence="6">
    <location>
        <begin position="72"/>
        <end position="92"/>
    </location>
</feature>
<dbReference type="Gene3D" id="1.20.1250.20">
    <property type="entry name" value="MFS general substrate transporter like domains"/>
    <property type="match status" value="1"/>
</dbReference>
<evidence type="ECO:0000259" key="7">
    <source>
        <dbReference type="PROSITE" id="PS50850"/>
    </source>
</evidence>
<protein>
    <submittedName>
        <fullName evidence="8">MFS transporter</fullName>
    </submittedName>
</protein>
<reference evidence="8 9" key="1">
    <citation type="submission" date="2019-07" db="EMBL/GenBank/DDBJ databases">
        <title>Whole genome shotgun sequence of Agrococcus baldri NBRC 103055.</title>
        <authorList>
            <person name="Hosoyama A."/>
            <person name="Uohara A."/>
            <person name="Ohji S."/>
            <person name="Ichikawa N."/>
        </authorList>
    </citation>
    <scope>NUCLEOTIDE SEQUENCE [LARGE SCALE GENOMIC DNA]</scope>
    <source>
        <strain evidence="8 9">NBRC 103055</strain>
    </source>
</reference>
<feature type="transmembrane region" description="Helical" evidence="6">
    <location>
        <begin position="252"/>
        <end position="275"/>
    </location>
</feature>
<feature type="domain" description="Major facilitator superfamily (MFS) profile" evidence="7">
    <location>
        <begin position="4"/>
        <end position="401"/>
    </location>
</feature>
<comment type="caution">
    <text evidence="8">The sequence shown here is derived from an EMBL/GenBank/DDBJ whole genome shotgun (WGS) entry which is preliminary data.</text>
</comment>
<proteinExistence type="predicted"/>
<feature type="transmembrane region" description="Helical" evidence="6">
    <location>
        <begin position="369"/>
        <end position="389"/>
    </location>
</feature>
<feature type="transmembrane region" description="Helical" evidence="6">
    <location>
        <begin position="342"/>
        <end position="363"/>
    </location>
</feature>
<evidence type="ECO:0000313" key="9">
    <source>
        <dbReference type="Proteomes" id="UP000321749"/>
    </source>
</evidence>
<comment type="subcellular location">
    <subcellularLocation>
        <location evidence="1">Cell membrane</location>
        <topology evidence="1">Multi-pass membrane protein</topology>
    </subcellularLocation>
</comment>
<evidence type="ECO:0000256" key="4">
    <source>
        <dbReference type="ARBA" id="ARBA00022989"/>
    </source>
</evidence>
<dbReference type="PANTHER" id="PTHR23513">
    <property type="entry name" value="INTEGRAL MEMBRANE EFFLUX PROTEIN-RELATED"/>
    <property type="match status" value="1"/>
</dbReference>
<dbReference type="PANTHER" id="PTHR23513:SF6">
    <property type="entry name" value="MAJOR FACILITATOR SUPERFAMILY ASSOCIATED DOMAIN-CONTAINING PROTEIN"/>
    <property type="match status" value="1"/>
</dbReference>
<dbReference type="SUPFAM" id="SSF103473">
    <property type="entry name" value="MFS general substrate transporter"/>
    <property type="match status" value="1"/>
</dbReference>
<keyword evidence="2" id="KW-1003">Cell membrane</keyword>
<dbReference type="EMBL" id="BJUU01000004">
    <property type="protein sequence ID" value="GEK79677.1"/>
    <property type="molecule type" value="Genomic_DNA"/>
</dbReference>
<feature type="transmembrane region" description="Helical" evidence="6">
    <location>
        <begin position="282"/>
        <end position="301"/>
    </location>
</feature>
<dbReference type="Proteomes" id="UP000321749">
    <property type="component" value="Unassembled WGS sequence"/>
</dbReference>
<evidence type="ECO:0000256" key="5">
    <source>
        <dbReference type="ARBA" id="ARBA00023136"/>
    </source>
</evidence>
<dbReference type="InterPro" id="IPR020846">
    <property type="entry name" value="MFS_dom"/>
</dbReference>
<organism evidence="8 9">
    <name type="scientific">Agrococcus baldri</name>
    <dbReference type="NCBI Taxonomy" id="153730"/>
    <lineage>
        <taxon>Bacteria</taxon>
        <taxon>Bacillati</taxon>
        <taxon>Actinomycetota</taxon>
        <taxon>Actinomycetes</taxon>
        <taxon>Micrococcales</taxon>
        <taxon>Microbacteriaceae</taxon>
        <taxon>Agrococcus</taxon>
    </lineage>
</organism>
<accession>A0AA87RK86</accession>
<feature type="transmembrane region" description="Helical" evidence="6">
    <location>
        <begin position="141"/>
        <end position="160"/>
    </location>
</feature>
<evidence type="ECO:0000313" key="8">
    <source>
        <dbReference type="EMBL" id="GEK79677.1"/>
    </source>
</evidence>
<dbReference type="AlphaFoldDB" id="A0AA87RK86"/>
<keyword evidence="9" id="KW-1185">Reference proteome</keyword>
<feature type="transmembrane region" description="Helical" evidence="6">
    <location>
        <begin position="98"/>
        <end position="120"/>
    </location>
</feature>
<dbReference type="CDD" id="cd06173">
    <property type="entry name" value="MFS_MefA_like"/>
    <property type="match status" value="1"/>
</dbReference>
<feature type="transmembrane region" description="Helical" evidence="6">
    <location>
        <begin position="38"/>
        <end position="60"/>
    </location>
</feature>
<dbReference type="RefSeq" id="WP_146793282.1">
    <property type="nucleotide sequence ID" value="NZ_BJUU01000004.1"/>
</dbReference>
<sequence>MHLVAFAYLGSHFLSLLGNGIAAVALPLIVLQITGSPLSMGIISASTAVPAVLIGLLAGFVLDRWNRRNISVASDLISAAAVAALPVVDMLWGLELWWFVALGIIGAFGDVPGGTAREVLVAAIVQRSGVSLERLVGVRQTLTSAALVVGPAIAGTLVALLGPSAVFFITAGTSAAAALLTLAIPRDAGRVQQTSAVPETPWKQVIGGFTVLRHSRFLVATIVLIVGLTTVAGGMQGLVLPVHFARIARPELLGLTLTALAGGMLLGALIYSAFATRISRRAWLAIGFSSLTIGFLALSTLASLPVIFVSAALVGVSNAVLGAVLGVLLVEKTPDRARGRVLALQNTALQLAAPLGIGGAGLVAEVRGATVAGFAVTGVWVLALVGILATRSMHDLEPEAA</sequence>
<feature type="transmembrane region" description="Helical" evidence="6">
    <location>
        <begin position="307"/>
        <end position="330"/>
    </location>
</feature>
<evidence type="ECO:0000256" key="1">
    <source>
        <dbReference type="ARBA" id="ARBA00004651"/>
    </source>
</evidence>
<keyword evidence="4 6" id="KW-1133">Transmembrane helix</keyword>
<feature type="transmembrane region" description="Helical" evidence="6">
    <location>
        <begin position="166"/>
        <end position="184"/>
    </location>
</feature>
<gene>
    <name evidence="8" type="ORF">ABA31_10280</name>
</gene>
<evidence type="ECO:0000256" key="6">
    <source>
        <dbReference type="SAM" id="Phobius"/>
    </source>
</evidence>
<evidence type="ECO:0000256" key="3">
    <source>
        <dbReference type="ARBA" id="ARBA00022692"/>
    </source>
</evidence>
<dbReference type="InterPro" id="IPR036259">
    <property type="entry name" value="MFS_trans_sf"/>
</dbReference>
<dbReference type="InterPro" id="IPR011701">
    <property type="entry name" value="MFS"/>
</dbReference>
<keyword evidence="3 6" id="KW-0812">Transmembrane</keyword>
<name>A0AA87RK86_9MICO</name>
<dbReference type="Pfam" id="PF07690">
    <property type="entry name" value="MFS_1"/>
    <property type="match status" value="1"/>
</dbReference>
<evidence type="ECO:0000256" key="2">
    <source>
        <dbReference type="ARBA" id="ARBA00022475"/>
    </source>
</evidence>
<keyword evidence="5 6" id="KW-0472">Membrane</keyword>
<dbReference type="GO" id="GO:0022857">
    <property type="term" value="F:transmembrane transporter activity"/>
    <property type="evidence" value="ECO:0007669"/>
    <property type="project" value="InterPro"/>
</dbReference>
<dbReference type="GO" id="GO:0005886">
    <property type="term" value="C:plasma membrane"/>
    <property type="evidence" value="ECO:0007669"/>
    <property type="project" value="UniProtKB-SubCell"/>
</dbReference>
<feature type="transmembrane region" description="Helical" evidence="6">
    <location>
        <begin position="217"/>
        <end position="240"/>
    </location>
</feature>